<comment type="similarity">
    <text evidence="2">Belongs to the TPA1 family.</text>
</comment>
<keyword evidence="12" id="KW-1185">Reference proteome</keyword>
<evidence type="ECO:0000256" key="8">
    <source>
        <dbReference type="ARBA" id="ARBA00047444"/>
    </source>
</evidence>
<name>A0A9W8HXI5_9FUNG</name>
<dbReference type="InterPro" id="IPR005123">
    <property type="entry name" value="Oxoglu/Fe-dep_dioxygenase_dom"/>
</dbReference>
<comment type="catalytic activity">
    <reaction evidence="8">
        <text>[ribosomal protein uS12]-L-proline + 2-oxoglutarate + O2 = [ribosomal protein uS12]-(3S)-3-hydroxy-L-proline + succinate + CO2</text>
        <dbReference type="Rhea" id="RHEA:54156"/>
        <dbReference type="Rhea" id="RHEA-COMP:13816"/>
        <dbReference type="Rhea" id="RHEA-COMP:13818"/>
        <dbReference type="ChEBI" id="CHEBI:15379"/>
        <dbReference type="ChEBI" id="CHEBI:16526"/>
        <dbReference type="ChEBI" id="CHEBI:16810"/>
        <dbReference type="ChEBI" id="CHEBI:30031"/>
        <dbReference type="ChEBI" id="CHEBI:50342"/>
        <dbReference type="ChEBI" id="CHEBI:85428"/>
    </reaction>
</comment>
<evidence type="ECO:0000256" key="5">
    <source>
        <dbReference type="ARBA" id="ARBA00022964"/>
    </source>
</evidence>
<dbReference type="AlphaFoldDB" id="A0A9W8HXI5"/>
<dbReference type="GO" id="GO:0005737">
    <property type="term" value="C:cytoplasm"/>
    <property type="evidence" value="ECO:0007669"/>
    <property type="project" value="TreeGrafter"/>
</dbReference>
<keyword evidence="6" id="KW-0560">Oxidoreductase</keyword>
<evidence type="ECO:0000256" key="9">
    <source>
        <dbReference type="SAM" id="MobiDB-lite"/>
    </source>
</evidence>
<dbReference type="InterPro" id="IPR051842">
    <property type="entry name" value="uS12_prolyl_hydroxylase"/>
</dbReference>
<dbReference type="Pfam" id="PF10637">
    <property type="entry name" value="Ofd1_CTDD"/>
    <property type="match status" value="1"/>
</dbReference>
<evidence type="ECO:0000256" key="3">
    <source>
        <dbReference type="ARBA" id="ARBA00022723"/>
    </source>
</evidence>
<dbReference type="GO" id="GO:0006449">
    <property type="term" value="P:regulation of translational termination"/>
    <property type="evidence" value="ECO:0007669"/>
    <property type="project" value="TreeGrafter"/>
</dbReference>
<dbReference type="PANTHER" id="PTHR12117">
    <property type="entry name" value="HISTONE ACETYLTRANSFERASE COMPLEX"/>
    <property type="match status" value="1"/>
</dbReference>
<dbReference type="SMART" id="SM00702">
    <property type="entry name" value="P4Hc"/>
    <property type="match status" value="1"/>
</dbReference>
<dbReference type="PANTHER" id="PTHR12117:SF0">
    <property type="entry name" value="PROLYL 3-HYDROXYLASE OGFOD1"/>
    <property type="match status" value="1"/>
</dbReference>
<gene>
    <name evidence="11" type="primary">NUA3_2</name>
    <name evidence="11" type="ORF">H4R20_004473</name>
</gene>
<evidence type="ECO:0000256" key="7">
    <source>
        <dbReference type="ARBA" id="ARBA00023004"/>
    </source>
</evidence>
<feature type="region of interest" description="Disordered" evidence="9">
    <location>
        <begin position="279"/>
        <end position="298"/>
    </location>
</feature>
<comment type="cofactor">
    <cofactor evidence="1">
        <name>L-ascorbate</name>
        <dbReference type="ChEBI" id="CHEBI:38290"/>
    </cofactor>
</comment>
<dbReference type="Gene3D" id="2.60.120.620">
    <property type="entry name" value="q2cbj1_9rhob like domain"/>
    <property type="match status" value="1"/>
</dbReference>
<evidence type="ECO:0000256" key="2">
    <source>
        <dbReference type="ARBA" id="ARBA00007443"/>
    </source>
</evidence>
<dbReference type="GO" id="GO:0031543">
    <property type="term" value="F:peptidyl-proline dioxygenase activity"/>
    <property type="evidence" value="ECO:0007669"/>
    <property type="project" value="TreeGrafter"/>
</dbReference>
<dbReference type="GO" id="GO:0005506">
    <property type="term" value="F:iron ion binding"/>
    <property type="evidence" value="ECO:0007669"/>
    <property type="project" value="InterPro"/>
</dbReference>
<sequence length="570" mass="61914">MAATDPATNVPEQNAVENNSENVDVRACFHPGLLDTVETLALSFANSQPYSHQRIAPFCAEPLLRGVREELQRLHYTAKETDILKYAQSGDLANLDGLGDAERSRLSSLQKLRDALYSQEFRAFVSEITGCGPLSGMRTDMSASRFGPGDHLLLHDDVIGDRRVSFIIYLADPDTEWSDSQGGRLELYPRAPGTWDPALRPTAHISPCWNQIVLFTVLPGQSHHAVEEVCAPGVERLSIQGWFHFPQPGEPGFHPDQTAALWAAGAESSLAQLDARSQRALRRTEPPVPYAGADAATGSPLTPADRRYLSRFLSPEYLDTEAVSQIAVRFADDSHVQLAQFLNRSTADALERALAAADAQDDVGADPRPRIPEHGTGEYGAWVAAGPPVVRRFLYLDTEADDIAGSAAADPATLLLALHELFASASFARWLAAITALVPTARRGLVRRFRCGLDYTLATPDVDVAVLDAVLCLARCPERWADGAVGGYHCYVDADPDDVSNDGSVCRRADDSDAALLSVPAAWNSLLLTLREPAVASFVKYISAAAPASRWDVCFSYHHAQDGSDDEEEQ</sequence>
<keyword evidence="5" id="KW-0223">Dioxygenase</keyword>
<accession>A0A9W8HXI5</accession>
<dbReference type="InterPro" id="IPR006620">
    <property type="entry name" value="Pro_4_hyd_alph"/>
</dbReference>
<evidence type="ECO:0000313" key="11">
    <source>
        <dbReference type="EMBL" id="KAJ2799359.1"/>
    </source>
</evidence>
<organism evidence="11 12">
    <name type="scientific">Coemansia guatemalensis</name>
    <dbReference type="NCBI Taxonomy" id="2761395"/>
    <lineage>
        <taxon>Eukaryota</taxon>
        <taxon>Fungi</taxon>
        <taxon>Fungi incertae sedis</taxon>
        <taxon>Zoopagomycota</taxon>
        <taxon>Kickxellomycotina</taxon>
        <taxon>Kickxellomycetes</taxon>
        <taxon>Kickxellales</taxon>
        <taxon>Kickxellaceae</taxon>
        <taxon>Coemansia</taxon>
    </lineage>
</organism>
<feature type="domain" description="Fe2OG dioxygenase" evidence="10">
    <location>
        <begin position="133"/>
        <end position="245"/>
    </location>
</feature>
<evidence type="ECO:0000313" key="12">
    <source>
        <dbReference type="Proteomes" id="UP001140094"/>
    </source>
</evidence>
<protein>
    <submittedName>
        <fullName evidence="11">Component of NuA3 histone acetyltransferase complex</fullName>
    </submittedName>
</protein>
<evidence type="ECO:0000259" key="10">
    <source>
        <dbReference type="PROSITE" id="PS51471"/>
    </source>
</evidence>
<dbReference type="InterPro" id="IPR043044">
    <property type="entry name" value="TPA1/Ofd1_C"/>
</dbReference>
<keyword evidence="4" id="KW-0847">Vitamin C</keyword>
<dbReference type="Pfam" id="PF13661">
    <property type="entry name" value="2OG-FeII_Oxy_4"/>
    <property type="match status" value="1"/>
</dbReference>
<dbReference type="InterPro" id="IPR039558">
    <property type="entry name" value="TPA1/OFD1_N"/>
</dbReference>
<dbReference type="Proteomes" id="UP001140094">
    <property type="component" value="Unassembled WGS sequence"/>
</dbReference>
<dbReference type="OrthoDB" id="430522at2759"/>
<dbReference type="Gene3D" id="3.60.130.20">
    <property type="entry name" value="Oxoglutarate/iron-dependent oxygenase, C-terminal degradation domain"/>
    <property type="match status" value="1"/>
</dbReference>
<keyword evidence="3" id="KW-0479">Metal-binding</keyword>
<dbReference type="GO" id="GO:0031418">
    <property type="term" value="F:L-ascorbic acid binding"/>
    <property type="evidence" value="ECO:0007669"/>
    <property type="project" value="UniProtKB-KW"/>
</dbReference>
<evidence type="ECO:0000256" key="4">
    <source>
        <dbReference type="ARBA" id="ARBA00022896"/>
    </source>
</evidence>
<proteinExistence type="inferred from homology"/>
<dbReference type="EMBL" id="JANBUO010001193">
    <property type="protein sequence ID" value="KAJ2799359.1"/>
    <property type="molecule type" value="Genomic_DNA"/>
</dbReference>
<comment type="caution">
    <text evidence="11">The sequence shown here is derived from an EMBL/GenBank/DDBJ whole genome shotgun (WGS) entry which is preliminary data.</text>
</comment>
<evidence type="ECO:0000256" key="1">
    <source>
        <dbReference type="ARBA" id="ARBA00001961"/>
    </source>
</evidence>
<evidence type="ECO:0000256" key="6">
    <source>
        <dbReference type="ARBA" id="ARBA00023002"/>
    </source>
</evidence>
<reference evidence="11" key="1">
    <citation type="submission" date="2022-07" db="EMBL/GenBank/DDBJ databases">
        <title>Phylogenomic reconstructions and comparative analyses of Kickxellomycotina fungi.</title>
        <authorList>
            <person name="Reynolds N.K."/>
            <person name="Stajich J.E."/>
            <person name="Barry K."/>
            <person name="Grigoriev I.V."/>
            <person name="Crous P."/>
            <person name="Smith M.E."/>
        </authorList>
    </citation>
    <scope>NUCLEOTIDE SEQUENCE</scope>
    <source>
        <strain evidence="11">NRRL 1565</strain>
    </source>
</reference>
<dbReference type="InterPro" id="IPR019601">
    <property type="entry name" value="Oxoglutarate/Fe-dep_Oase_C"/>
</dbReference>
<keyword evidence="7" id="KW-0408">Iron</keyword>
<dbReference type="PROSITE" id="PS51471">
    <property type="entry name" value="FE2OG_OXY"/>
    <property type="match status" value="1"/>
</dbReference>